<organism evidence="8 9">
    <name type="scientific">Parthenolecanium corni</name>
    <dbReference type="NCBI Taxonomy" id="536013"/>
    <lineage>
        <taxon>Eukaryota</taxon>
        <taxon>Metazoa</taxon>
        <taxon>Ecdysozoa</taxon>
        <taxon>Arthropoda</taxon>
        <taxon>Hexapoda</taxon>
        <taxon>Insecta</taxon>
        <taxon>Pterygota</taxon>
        <taxon>Neoptera</taxon>
        <taxon>Paraneoptera</taxon>
        <taxon>Hemiptera</taxon>
        <taxon>Sternorrhyncha</taxon>
        <taxon>Coccoidea</taxon>
        <taxon>Coccidae</taxon>
        <taxon>Parthenolecanium</taxon>
    </lineage>
</organism>
<evidence type="ECO:0000259" key="7">
    <source>
        <dbReference type="Pfam" id="PF15906"/>
    </source>
</evidence>
<dbReference type="InterPro" id="IPR013083">
    <property type="entry name" value="Znf_RING/FYVE/PHD"/>
</dbReference>
<dbReference type="AlphaFoldDB" id="A0AAN9TGN4"/>
<evidence type="ECO:0000256" key="1">
    <source>
        <dbReference type="ARBA" id="ARBA00004123"/>
    </source>
</evidence>
<evidence type="ECO:0000256" key="4">
    <source>
        <dbReference type="PIRNR" id="PIRNR023577"/>
    </source>
</evidence>
<dbReference type="Pfam" id="PF15906">
    <property type="entry name" value="zf-NOSIP"/>
    <property type="match status" value="1"/>
</dbReference>
<dbReference type="EMBL" id="JBBCAQ010000038">
    <property type="protein sequence ID" value="KAK7572108.1"/>
    <property type="molecule type" value="Genomic_DNA"/>
</dbReference>
<dbReference type="PANTHER" id="PTHR13063:SF10">
    <property type="entry name" value="NITRIC OXIDE SYNTHASE-INTERACTING PROTEIN"/>
    <property type="match status" value="1"/>
</dbReference>
<keyword evidence="9" id="KW-1185">Reference proteome</keyword>
<name>A0AAN9TGN4_9HEMI</name>
<dbReference type="CDD" id="cd16662">
    <property type="entry name" value="RING-Ubox2_NOSIP"/>
    <property type="match status" value="1"/>
</dbReference>
<comment type="similarity">
    <text evidence="2 4">Belongs to the NOSIP family.</text>
</comment>
<dbReference type="GO" id="GO:0061630">
    <property type="term" value="F:ubiquitin protein ligase activity"/>
    <property type="evidence" value="ECO:0007669"/>
    <property type="project" value="InterPro"/>
</dbReference>
<evidence type="ECO:0000256" key="2">
    <source>
        <dbReference type="ARBA" id="ARBA00008126"/>
    </source>
</evidence>
<feature type="coiled-coil region" evidence="5">
    <location>
        <begin position="71"/>
        <end position="112"/>
    </location>
</feature>
<evidence type="ECO:0000256" key="6">
    <source>
        <dbReference type="SAM" id="MobiDB-lite"/>
    </source>
</evidence>
<dbReference type="GO" id="GO:0005634">
    <property type="term" value="C:nucleus"/>
    <property type="evidence" value="ECO:0007669"/>
    <property type="project" value="UniProtKB-SubCell"/>
</dbReference>
<dbReference type="SUPFAM" id="SSF57850">
    <property type="entry name" value="RING/U-box"/>
    <property type="match status" value="2"/>
</dbReference>
<accession>A0AAN9TGN4</accession>
<reference evidence="8 9" key="1">
    <citation type="submission" date="2024-03" db="EMBL/GenBank/DDBJ databases">
        <title>Adaptation during the transition from Ophiocordyceps entomopathogen to insect associate is accompanied by gene loss and intensified selection.</title>
        <authorList>
            <person name="Ward C.M."/>
            <person name="Onetto C.A."/>
            <person name="Borneman A.R."/>
        </authorList>
    </citation>
    <scope>NUCLEOTIDE SEQUENCE [LARGE SCALE GENOMIC DNA]</scope>
    <source>
        <strain evidence="8">AWRI1</strain>
        <tissue evidence="8">Single Adult Female</tissue>
    </source>
</reference>
<protein>
    <recommendedName>
        <fullName evidence="4">Nitric oxide synthase-interacting protein homolog</fullName>
    </recommendedName>
</protein>
<dbReference type="PIRSF" id="PIRSF023577">
    <property type="entry name" value="ENOS_interacting"/>
    <property type="match status" value="1"/>
</dbReference>
<dbReference type="FunFam" id="3.30.40.10:FF:001144">
    <property type="entry name" value="Nitric oxide synthase-interacting protein"/>
    <property type="match status" value="1"/>
</dbReference>
<dbReference type="Gene3D" id="3.30.40.10">
    <property type="entry name" value="Zinc/RING finger domain, C3HC4 (zinc finger)"/>
    <property type="match status" value="2"/>
</dbReference>
<evidence type="ECO:0000313" key="9">
    <source>
        <dbReference type="Proteomes" id="UP001367676"/>
    </source>
</evidence>
<dbReference type="InterPro" id="IPR031790">
    <property type="entry name" value="Znf-NOSIP"/>
</dbReference>
<feature type="domain" description="Nitric oxide synthase-interacting protein zinc-finger" evidence="7">
    <location>
        <begin position="4"/>
        <end position="78"/>
    </location>
</feature>
<evidence type="ECO:0000313" key="8">
    <source>
        <dbReference type="EMBL" id="KAK7572108.1"/>
    </source>
</evidence>
<keyword evidence="3 4" id="KW-0539">Nucleus</keyword>
<feature type="region of interest" description="Disordered" evidence="6">
    <location>
        <begin position="122"/>
        <end position="141"/>
    </location>
</feature>
<dbReference type="CDD" id="cd16661">
    <property type="entry name" value="RING-Ubox1_NOSIP"/>
    <property type="match status" value="1"/>
</dbReference>
<keyword evidence="5" id="KW-0175">Coiled coil</keyword>
<comment type="caution">
    <text evidence="8">The sequence shown here is derived from an EMBL/GenBank/DDBJ whole genome shotgun (WGS) entry which is preliminary data.</text>
</comment>
<dbReference type="PANTHER" id="PTHR13063">
    <property type="entry name" value="ENOS INTERACTING PROTEIN"/>
    <property type="match status" value="1"/>
</dbReference>
<evidence type="ECO:0000256" key="3">
    <source>
        <dbReference type="ARBA" id="ARBA00023242"/>
    </source>
</evidence>
<proteinExistence type="inferred from homology"/>
<evidence type="ECO:0000256" key="5">
    <source>
        <dbReference type="SAM" id="Coils"/>
    </source>
</evidence>
<gene>
    <name evidence="8" type="ORF">V9T40_014580</name>
</gene>
<dbReference type="Proteomes" id="UP001367676">
    <property type="component" value="Unassembled WGS sequence"/>
</dbReference>
<dbReference type="InterPro" id="IPR016818">
    <property type="entry name" value="NOSIP"/>
</dbReference>
<comment type="subcellular location">
    <subcellularLocation>
        <location evidence="1 4">Nucleus</location>
    </subcellularLocation>
</comment>
<feature type="compositionally biased region" description="Low complexity" evidence="6">
    <location>
        <begin position="127"/>
        <end position="139"/>
    </location>
</feature>
<sequence>MTRHARNCTAGAVYTYHEKKKDARSSGYGTESQRIGKDSVKDFDCCCLTLQPCKDPVVTHDGFLYDKEAILEYILTKKREISRQLKEHEKQKRKEEDELAELAAAEKRSKIENFLKTEKNILTNGPSTSSDSSSISNMSNGREKKLPSFWLPSQAPDAKLEKVKKPDQKVYCMMSGKPLRMKDLIDVKFKLANDPSDKNHILTKKERYVCAVTSDVLSNSTPVAVIKTTGDVVTMECVEKIIKKDWIHPLTGEKLTEKDIIPLQRGGTGYASTNVHLDAKKERPVLQA</sequence>